<proteinExistence type="predicted"/>
<feature type="transmembrane region" description="Helical" evidence="1">
    <location>
        <begin position="225"/>
        <end position="243"/>
    </location>
</feature>
<feature type="transmembrane region" description="Helical" evidence="1">
    <location>
        <begin position="249"/>
        <end position="266"/>
    </location>
</feature>
<keyword evidence="1" id="KW-0472">Membrane</keyword>
<name>A0A0N8PT11_9CHLR</name>
<dbReference type="Gene3D" id="1.20.210.10">
    <property type="entry name" value="Cytochrome c oxidase-like, subunit I domain"/>
    <property type="match status" value="1"/>
</dbReference>
<evidence type="ECO:0000256" key="1">
    <source>
        <dbReference type="SAM" id="Phobius"/>
    </source>
</evidence>
<evidence type="ECO:0000313" key="2">
    <source>
        <dbReference type="EMBL" id="KPV54229.1"/>
    </source>
</evidence>
<dbReference type="InterPro" id="IPR036927">
    <property type="entry name" value="Cyt_c_oxase-like_su1_sf"/>
</dbReference>
<feature type="transmembrane region" description="Helical" evidence="1">
    <location>
        <begin position="55"/>
        <end position="80"/>
    </location>
</feature>
<dbReference type="AlphaFoldDB" id="A0A0N8PT11"/>
<accession>A0A0N8PT11</accession>
<feature type="transmembrane region" description="Helical" evidence="1">
    <location>
        <begin position="375"/>
        <end position="398"/>
    </location>
</feature>
<keyword evidence="1" id="KW-0812">Transmembrane</keyword>
<reference evidence="2 3" key="1">
    <citation type="submission" date="2015-09" db="EMBL/GenBank/DDBJ databases">
        <title>Draft genome sequence of Kouleothrix aurantiaca JCM 19913.</title>
        <authorList>
            <person name="Hemp J."/>
        </authorList>
    </citation>
    <scope>NUCLEOTIDE SEQUENCE [LARGE SCALE GENOMIC DNA]</scope>
    <source>
        <strain evidence="2 3">COM-B</strain>
    </source>
</reference>
<dbReference type="EMBL" id="LJCR01000091">
    <property type="protein sequence ID" value="KPV54229.1"/>
    <property type="molecule type" value="Genomic_DNA"/>
</dbReference>
<evidence type="ECO:0008006" key="4">
    <source>
        <dbReference type="Google" id="ProtNLM"/>
    </source>
</evidence>
<feature type="transmembrane region" description="Helical" evidence="1">
    <location>
        <begin position="117"/>
        <end position="138"/>
    </location>
</feature>
<gene>
    <name evidence="2" type="ORF">SE17_05065</name>
</gene>
<sequence length="425" mass="45662">MIADLSISRDTAPALSLPLRFIFSAVGGFTLLGGVLALDAPALLGFYFAPHVLTLTHLFTLVFASMAALGALYQLVPVVLRVPIADERLAQLGFWPYAVGALTLALGFWHYTVPALIVGGTLVLLGVAVALVVLARTLRSVPQLNLTGRYIISALIYFGLVVALGIIFVVNKRLAFWPVAVLPSIAGHALLGGVGWLTLLIVGVSYKLVPMFALTHDVDERLGRINLVLFNLAVPSLALTLLLDGPAWLRLPLALALAAACGIYIYDMRRILRRRLRRKLDIALRAFRIALGYLALSAVLGVLLAAGLLDERLPAGRGAMLYAWSGFAGWIGLTIIGMLHKIVPFLLWTHRFGAKAGTERVPLVRELVDARRAEATYWLLNASIPLVLVGMLFGLLWVTTAGGVALAVAGLVFASTMLSVLRRGS</sequence>
<protein>
    <recommendedName>
        <fullName evidence="4">Cytochrome C oxidase subunit I</fullName>
    </recommendedName>
</protein>
<comment type="caution">
    <text evidence="2">The sequence shown here is derived from an EMBL/GenBank/DDBJ whole genome shotgun (WGS) entry which is preliminary data.</text>
</comment>
<evidence type="ECO:0000313" key="3">
    <source>
        <dbReference type="Proteomes" id="UP000050509"/>
    </source>
</evidence>
<feature type="transmembrane region" description="Helical" evidence="1">
    <location>
        <begin position="321"/>
        <end position="343"/>
    </location>
</feature>
<feature type="transmembrane region" description="Helical" evidence="1">
    <location>
        <begin position="404"/>
        <end position="421"/>
    </location>
</feature>
<keyword evidence="3" id="KW-1185">Reference proteome</keyword>
<organism evidence="2 3">
    <name type="scientific">Kouleothrix aurantiaca</name>
    <dbReference type="NCBI Taxonomy" id="186479"/>
    <lineage>
        <taxon>Bacteria</taxon>
        <taxon>Bacillati</taxon>
        <taxon>Chloroflexota</taxon>
        <taxon>Chloroflexia</taxon>
        <taxon>Chloroflexales</taxon>
        <taxon>Roseiflexineae</taxon>
        <taxon>Roseiflexaceae</taxon>
        <taxon>Kouleothrix</taxon>
    </lineage>
</organism>
<dbReference type="Proteomes" id="UP000050509">
    <property type="component" value="Unassembled WGS sequence"/>
</dbReference>
<feature type="transmembrane region" description="Helical" evidence="1">
    <location>
        <begin position="92"/>
        <end position="111"/>
    </location>
</feature>
<feature type="transmembrane region" description="Helical" evidence="1">
    <location>
        <begin position="176"/>
        <end position="204"/>
    </location>
</feature>
<feature type="transmembrane region" description="Helical" evidence="1">
    <location>
        <begin position="21"/>
        <end position="49"/>
    </location>
</feature>
<dbReference type="SUPFAM" id="SSF81442">
    <property type="entry name" value="Cytochrome c oxidase subunit I-like"/>
    <property type="match status" value="1"/>
</dbReference>
<keyword evidence="1" id="KW-1133">Transmembrane helix</keyword>
<feature type="transmembrane region" description="Helical" evidence="1">
    <location>
        <begin position="150"/>
        <end position="170"/>
    </location>
</feature>
<feature type="transmembrane region" description="Helical" evidence="1">
    <location>
        <begin position="287"/>
        <end position="309"/>
    </location>
</feature>